<proteinExistence type="inferred from homology"/>
<dbReference type="Pfam" id="PF00153">
    <property type="entry name" value="Mito_carr"/>
    <property type="match status" value="1"/>
</dbReference>
<accession>A0ABR3MUX7</accession>
<protein>
    <submittedName>
        <fullName evidence="5">Uncharacterized protein</fullName>
    </submittedName>
</protein>
<dbReference type="EMBL" id="JAYMGO010000009">
    <property type="protein sequence ID" value="KAL1268345.1"/>
    <property type="molecule type" value="Genomic_DNA"/>
</dbReference>
<name>A0ABR3MUX7_9TELE</name>
<evidence type="ECO:0000313" key="5">
    <source>
        <dbReference type="EMBL" id="KAL1268345.1"/>
    </source>
</evidence>
<comment type="caution">
    <text evidence="5">The sequence shown here is derived from an EMBL/GenBank/DDBJ whole genome shotgun (WGS) entry which is preliminary data.</text>
</comment>
<dbReference type="InterPro" id="IPR018108">
    <property type="entry name" value="MCP_transmembrane"/>
</dbReference>
<gene>
    <name evidence="5" type="ORF">QQF64_033708</name>
</gene>
<reference evidence="5 6" key="1">
    <citation type="submission" date="2023-09" db="EMBL/GenBank/DDBJ databases">
        <authorList>
            <person name="Wang M."/>
        </authorList>
    </citation>
    <scope>NUCLEOTIDE SEQUENCE [LARGE SCALE GENOMIC DNA]</scope>
    <source>
        <strain evidence="5">GT-2023</strain>
        <tissue evidence="5">Liver</tissue>
    </source>
</reference>
<comment type="similarity">
    <text evidence="2">Belongs to the mitochondrial carrier (TC 2.A.29) family.</text>
</comment>
<keyword evidence="6" id="KW-1185">Reference proteome</keyword>
<sequence>MSSCCWEQVWASQREELKYALLSSISYPTDCQHTLISVREHHSHDVSRLVWQQAVMSVYRFVLVSIAGATGATAVYPIDLVKTCIQNQWSNGSFEDVNSTEINQREWLLTLC</sequence>
<evidence type="ECO:0000256" key="3">
    <source>
        <dbReference type="ARBA" id="ARBA00022692"/>
    </source>
</evidence>
<organism evidence="5 6">
    <name type="scientific">Cirrhinus molitorella</name>
    <name type="common">mud carp</name>
    <dbReference type="NCBI Taxonomy" id="172907"/>
    <lineage>
        <taxon>Eukaryota</taxon>
        <taxon>Metazoa</taxon>
        <taxon>Chordata</taxon>
        <taxon>Craniata</taxon>
        <taxon>Vertebrata</taxon>
        <taxon>Euteleostomi</taxon>
        <taxon>Actinopterygii</taxon>
        <taxon>Neopterygii</taxon>
        <taxon>Teleostei</taxon>
        <taxon>Ostariophysi</taxon>
        <taxon>Cypriniformes</taxon>
        <taxon>Cyprinidae</taxon>
        <taxon>Labeoninae</taxon>
        <taxon>Labeonini</taxon>
        <taxon>Cirrhinus</taxon>
    </lineage>
</organism>
<keyword evidence="4" id="KW-0472">Membrane</keyword>
<evidence type="ECO:0000313" key="6">
    <source>
        <dbReference type="Proteomes" id="UP001558613"/>
    </source>
</evidence>
<comment type="subcellular location">
    <subcellularLocation>
        <location evidence="1">Membrane</location>
        <topology evidence="1">Multi-pass membrane protein</topology>
    </subcellularLocation>
</comment>
<dbReference type="SUPFAM" id="SSF103506">
    <property type="entry name" value="Mitochondrial carrier"/>
    <property type="match status" value="1"/>
</dbReference>
<dbReference type="Proteomes" id="UP001558613">
    <property type="component" value="Unassembled WGS sequence"/>
</dbReference>
<keyword evidence="3" id="KW-0812">Transmembrane</keyword>
<dbReference type="InterPro" id="IPR023395">
    <property type="entry name" value="MCP_dom_sf"/>
</dbReference>
<evidence type="ECO:0000256" key="2">
    <source>
        <dbReference type="ARBA" id="ARBA00006375"/>
    </source>
</evidence>
<evidence type="ECO:0000256" key="4">
    <source>
        <dbReference type="ARBA" id="ARBA00023136"/>
    </source>
</evidence>
<evidence type="ECO:0000256" key="1">
    <source>
        <dbReference type="ARBA" id="ARBA00004141"/>
    </source>
</evidence>